<reference evidence="2" key="2">
    <citation type="submission" date="2020-05" db="UniProtKB">
        <authorList>
            <consortium name="EnsemblMetazoa"/>
        </authorList>
    </citation>
    <scope>IDENTIFICATION</scope>
</reference>
<accession>A0A084WPK5</accession>
<keyword evidence="3" id="KW-1185">Reference proteome</keyword>
<protein>
    <submittedName>
        <fullName evidence="1 2">Uncharacterized protein</fullName>
    </submittedName>
</protein>
<evidence type="ECO:0000313" key="1">
    <source>
        <dbReference type="EMBL" id="KFB52149.1"/>
    </source>
</evidence>
<reference evidence="1 3" key="1">
    <citation type="journal article" date="2014" name="BMC Genomics">
        <title>Genome sequence of Anopheles sinensis provides insight into genetics basis of mosquito competence for malaria parasites.</title>
        <authorList>
            <person name="Zhou D."/>
            <person name="Zhang D."/>
            <person name="Ding G."/>
            <person name="Shi L."/>
            <person name="Hou Q."/>
            <person name="Ye Y."/>
            <person name="Xu Y."/>
            <person name="Zhou H."/>
            <person name="Xiong C."/>
            <person name="Li S."/>
            <person name="Yu J."/>
            <person name="Hong S."/>
            <person name="Yu X."/>
            <person name="Zou P."/>
            <person name="Chen C."/>
            <person name="Chang X."/>
            <person name="Wang W."/>
            <person name="Lv Y."/>
            <person name="Sun Y."/>
            <person name="Ma L."/>
            <person name="Shen B."/>
            <person name="Zhu C."/>
        </authorList>
    </citation>
    <scope>NUCLEOTIDE SEQUENCE [LARGE SCALE GENOMIC DNA]</scope>
</reference>
<dbReference type="Proteomes" id="UP000030765">
    <property type="component" value="Unassembled WGS sequence"/>
</dbReference>
<dbReference type="VEuPathDB" id="VectorBase:ASIC020475"/>
<sequence>MERITFTSGWANGCFSVPAQPRAPKNNPLNYLRMCVGEAFASRMVECLPAREDHRLERVNGKRQEIE</sequence>
<dbReference type="EMBL" id="ATLV01025094">
    <property type="status" value="NOT_ANNOTATED_CDS"/>
    <property type="molecule type" value="Genomic_DNA"/>
</dbReference>
<dbReference type="AlphaFoldDB" id="A0A084WPK5"/>
<dbReference type="EnsemblMetazoa" id="ASIC020475-RA">
    <property type="protein sequence ID" value="ASIC020475-PA"/>
    <property type="gene ID" value="ASIC020475"/>
</dbReference>
<organism evidence="1">
    <name type="scientific">Anopheles sinensis</name>
    <name type="common">Mosquito</name>
    <dbReference type="NCBI Taxonomy" id="74873"/>
    <lineage>
        <taxon>Eukaryota</taxon>
        <taxon>Metazoa</taxon>
        <taxon>Ecdysozoa</taxon>
        <taxon>Arthropoda</taxon>
        <taxon>Hexapoda</taxon>
        <taxon>Insecta</taxon>
        <taxon>Pterygota</taxon>
        <taxon>Neoptera</taxon>
        <taxon>Endopterygota</taxon>
        <taxon>Diptera</taxon>
        <taxon>Nematocera</taxon>
        <taxon>Culicoidea</taxon>
        <taxon>Culicidae</taxon>
        <taxon>Anophelinae</taxon>
        <taxon>Anopheles</taxon>
    </lineage>
</organism>
<evidence type="ECO:0000313" key="2">
    <source>
        <dbReference type="EnsemblMetazoa" id="ASIC020475-PA"/>
    </source>
</evidence>
<name>A0A084WPK5_ANOSI</name>
<proteinExistence type="predicted"/>
<evidence type="ECO:0000313" key="3">
    <source>
        <dbReference type="Proteomes" id="UP000030765"/>
    </source>
</evidence>
<gene>
    <name evidence="1" type="ORF">ZHAS_00020475</name>
</gene>
<dbReference type="EMBL" id="KE525369">
    <property type="protein sequence ID" value="KFB52149.1"/>
    <property type="molecule type" value="Genomic_DNA"/>
</dbReference>